<proteinExistence type="predicted"/>
<keyword evidence="2" id="KW-0808">Transferase</keyword>
<sequence>MKQATGSAAATVPWRFGAVSESDFEPLLALRIAVMRTHLERVGRFTPERSRNTFRAHFDQPGLRLILIDGKRAGCVGFRVDAQWVTIDSFYLDGRFHNGGLGSTILLTLLAEADALGKPVRLEVLKQSPADRFYLRHGFVPIGENDYDITFERPLPA</sequence>
<feature type="domain" description="N-acetyltransferase" evidence="1">
    <location>
        <begin position="14"/>
        <end position="156"/>
    </location>
</feature>
<accession>A0A1T4R3F9</accession>
<keyword evidence="3" id="KW-1185">Reference proteome</keyword>
<dbReference type="EMBL" id="FUWJ01000004">
    <property type="protein sequence ID" value="SKA10560.1"/>
    <property type="molecule type" value="Genomic_DNA"/>
</dbReference>
<evidence type="ECO:0000259" key="1">
    <source>
        <dbReference type="PROSITE" id="PS51186"/>
    </source>
</evidence>
<dbReference type="STRING" id="225324.SAMN02745126_03549"/>
<dbReference type="PROSITE" id="PS51186">
    <property type="entry name" value="GNAT"/>
    <property type="match status" value="1"/>
</dbReference>
<reference evidence="3" key="1">
    <citation type="submission" date="2017-02" db="EMBL/GenBank/DDBJ databases">
        <authorList>
            <person name="Varghese N."/>
            <person name="Submissions S."/>
        </authorList>
    </citation>
    <scope>NUCLEOTIDE SEQUENCE [LARGE SCALE GENOMIC DNA]</scope>
    <source>
        <strain evidence="3">ATCC 27094</strain>
    </source>
</reference>
<dbReference type="InterPro" id="IPR016181">
    <property type="entry name" value="Acyl_CoA_acyltransferase"/>
</dbReference>
<organism evidence="2 3">
    <name type="scientific">Enhydrobacter aerosaccus</name>
    <dbReference type="NCBI Taxonomy" id="225324"/>
    <lineage>
        <taxon>Bacteria</taxon>
        <taxon>Pseudomonadati</taxon>
        <taxon>Pseudomonadota</taxon>
        <taxon>Alphaproteobacteria</taxon>
        <taxon>Hyphomicrobiales</taxon>
        <taxon>Enhydrobacter</taxon>
    </lineage>
</organism>
<dbReference type="AlphaFoldDB" id="A0A1T4R3F9"/>
<dbReference type="SUPFAM" id="SSF55729">
    <property type="entry name" value="Acyl-CoA N-acyltransferases (Nat)"/>
    <property type="match status" value="1"/>
</dbReference>
<gene>
    <name evidence="2" type="ORF">SAMN02745126_03549</name>
</gene>
<dbReference type="InterPro" id="IPR000182">
    <property type="entry name" value="GNAT_dom"/>
</dbReference>
<evidence type="ECO:0000313" key="3">
    <source>
        <dbReference type="Proteomes" id="UP000190092"/>
    </source>
</evidence>
<name>A0A1T4R3F9_9HYPH</name>
<evidence type="ECO:0000313" key="2">
    <source>
        <dbReference type="EMBL" id="SKA10560.1"/>
    </source>
</evidence>
<dbReference type="GO" id="GO:0016747">
    <property type="term" value="F:acyltransferase activity, transferring groups other than amino-acyl groups"/>
    <property type="evidence" value="ECO:0007669"/>
    <property type="project" value="InterPro"/>
</dbReference>
<protein>
    <submittedName>
        <fullName evidence="2">Acetyltransferase (GNAT) domain-containing protein</fullName>
    </submittedName>
</protein>
<dbReference type="Gene3D" id="3.40.630.30">
    <property type="match status" value="1"/>
</dbReference>
<dbReference type="RefSeq" id="WP_170920994.1">
    <property type="nucleotide sequence ID" value="NZ_FUWJ01000004.1"/>
</dbReference>
<dbReference type="Proteomes" id="UP000190092">
    <property type="component" value="Unassembled WGS sequence"/>
</dbReference>
<dbReference type="Pfam" id="PF00583">
    <property type="entry name" value="Acetyltransf_1"/>
    <property type="match status" value="1"/>
</dbReference>